<evidence type="ECO:0000259" key="1">
    <source>
        <dbReference type="SMART" id="SM00421"/>
    </source>
</evidence>
<dbReference type="InterPro" id="IPR036388">
    <property type="entry name" value="WH-like_DNA-bd_sf"/>
</dbReference>
<protein>
    <recommendedName>
        <fullName evidence="1">HTH luxR-type domain-containing protein</fullName>
    </recommendedName>
</protein>
<reference evidence="2" key="1">
    <citation type="journal article" date="2015" name="Nature">
        <title>Complex archaea that bridge the gap between prokaryotes and eukaryotes.</title>
        <authorList>
            <person name="Spang A."/>
            <person name="Saw J.H."/>
            <person name="Jorgensen S.L."/>
            <person name="Zaremba-Niedzwiedzka K."/>
            <person name="Martijn J."/>
            <person name="Lind A.E."/>
            <person name="van Eijk R."/>
            <person name="Schleper C."/>
            <person name="Guy L."/>
            <person name="Ettema T.J."/>
        </authorList>
    </citation>
    <scope>NUCLEOTIDE SEQUENCE</scope>
</reference>
<dbReference type="AlphaFoldDB" id="A0A0F9VAD7"/>
<evidence type="ECO:0000313" key="2">
    <source>
        <dbReference type="EMBL" id="KKN70516.1"/>
    </source>
</evidence>
<dbReference type="EMBL" id="LAZR01000401">
    <property type="protein sequence ID" value="KKN70516.1"/>
    <property type="molecule type" value="Genomic_DNA"/>
</dbReference>
<dbReference type="Pfam" id="PF00196">
    <property type="entry name" value="GerE"/>
    <property type="match status" value="1"/>
</dbReference>
<accession>A0A0F9VAD7</accession>
<dbReference type="Gene3D" id="1.10.10.10">
    <property type="entry name" value="Winged helix-like DNA-binding domain superfamily/Winged helix DNA-binding domain"/>
    <property type="match status" value="1"/>
</dbReference>
<organism evidence="2">
    <name type="scientific">marine sediment metagenome</name>
    <dbReference type="NCBI Taxonomy" id="412755"/>
    <lineage>
        <taxon>unclassified sequences</taxon>
        <taxon>metagenomes</taxon>
        <taxon>ecological metagenomes</taxon>
    </lineage>
</organism>
<dbReference type="SMART" id="SM00421">
    <property type="entry name" value="HTH_LUXR"/>
    <property type="match status" value="1"/>
</dbReference>
<dbReference type="GO" id="GO:0006355">
    <property type="term" value="P:regulation of DNA-templated transcription"/>
    <property type="evidence" value="ECO:0007669"/>
    <property type="project" value="InterPro"/>
</dbReference>
<sequence>MIKQFVDAEKCKHTYCKDCVYIPERPLGLEVFYVTPVQYRLLEFLIQDLMDKEIGNRMHISPRTVKNHLTAIRKVVGKNRVGLSVLFVSGQIKIKGK</sequence>
<gene>
    <name evidence="2" type="ORF">LCGC14_0429470</name>
</gene>
<dbReference type="GO" id="GO:0003677">
    <property type="term" value="F:DNA binding"/>
    <property type="evidence" value="ECO:0007669"/>
    <property type="project" value="InterPro"/>
</dbReference>
<proteinExistence type="predicted"/>
<dbReference type="SUPFAM" id="SSF46894">
    <property type="entry name" value="C-terminal effector domain of the bipartite response regulators"/>
    <property type="match status" value="1"/>
</dbReference>
<dbReference type="InterPro" id="IPR016032">
    <property type="entry name" value="Sig_transdc_resp-reg_C-effctor"/>
</dbReference>
<feature type="domain" description="HTH luxR-type" evidence="1">
    <location>
        <begin position="31"/>
        <end position="87"/>
    </location>
</feature>
<name>A0A0F9VAD7_9ZZZZ</name>
<dbReference type="InterPro" id="IPR000792">
    <property type="entry name" value="Tscrpt_reg_LuxR_C"/>
</dbReference>
<comment type="caution">
    <text evidence="2">The sequence shown here is derived from an EMBL/GenBank/DDBJ whole genome shotgun (WGS) entry which is preliminary data.</text>
</comment>